<feature type="transmembrane region" description="Helical" evidence="14">
    <location>
        <begin position="131"/>
        <end position="154"/>
    </location>
</feature>
<keyword evidence="3 13" id="KW-0812">Transmembrane</keyword>
<keyword evidence="9 13" id="KW-0675">Receptor</keyword>
<dbReference type="CDD" id="cd14993">
    <property type="entry name" value="7tmA_CCKR-like"/>
    <property type="match status" value="1"/>
</dbReference>
<dbReference type="Proteomes" id="UP000268014">
    <property type="component" value="Unassembled WGS sequence"/>
</dbReference>
<evidence type="ECO:0000256" key="3">
    <source>
        <dbReference type="ARBA" id="ARBA00022692"/>
    </source>
</evidence>
<evidence type="ECO:0000256" key="13">
    <source>
        <dbReference type="RuleBase" id="RU000688"/>
    </source>
</evidence>
<keyword evidence="10" id="KW-0325">Glycoprotein</keyword>
<dbReference type="STRING" id="6290.A0A0N4WQI2"/>
<sequence length="399" mass="45290">MRRECTFEPSSYNILLSVIFFCVFTLSLMGNFLVIFTILSKTHRTRSITNFYLLNLAVADLLRSVVCMPLTLLSELTRCWLLGRMMCKTVAFLQPVGVCASAYTLAVIAVERYYAICRPLQSRKWKTKKRALITISMVWLFSFICNVGSLFIFDNVPFGNHWNCDTTKGPLIDFFYQLYVTLVLLFIPLCAMVSLYGHVIYALSTVIVSDNSVDPVVQQSIMQEETLPSAHPPKSSIVRTNLTPRLFGASPDFLQEKQQSLSIPSSDKLSVRPRSRLSSINTLFGTPRSSFDSTMLLRSTNQEKILCAKKKVTRMLMTIVAAFAVCWLPNYLWWLLVRASDLAGTPIWHSGLNMALTILTYISSTTNPVTYCFMNKGFRTSVLSYFTRRKKSVNSQRSM</sequence>
<keyword evidence="5 13" id="KW-0297">G-protein coupled receptor</keyword>
<comment type="similarity">
    <text evidence="13">Belongs to the G-protein coupled receptor 1 family.</text>
</comment>
<dbReference type="PRINTS" id="PR00237">
    <property type="entry name" value="GPCRRHODOPSN"/>
</dbReference>
<organism evidence="18">
    <name type="scientific">Haemonchus placei</name>
    <name type="common">Barber's pole worm</name>
    <dbReference type="NCBI Taxonomy" id="6290"/>
    <lineage>
        <taxon>Eukaryota</taxon>
        <taxon>Metazoa</taxon>
        <taxon>Ecdysozoa</taxon>
        <taxon>Nematoda</taxon>
        <taxon>Chromadorea</taxon>
        <taxon>Rhabditida</taxon>
        <taxon>Rhabditina</taxon>
        <taxon>Rhabditomorpha</taxon>
        <taxon>Strongyloidea</taxon>
        <taxon>Trichostrongylidae</taxon>
        <taxon>Haemonchus</taxon>
    </lineage>
</organism>
<feature type="domain" description="G-protein coupled receptors family 1 profile" evidence="15">
    <location>
        <begin position="30"/>
        <end position="371"/>
    </location>
</feature>
<evidence type="ECO:0000256" key="9">
    <source>
        <dbReference type="ARBA" id="ARBA00023170"/>
    </source>
</evidence>
<evidence type="ECO:0000313" key="16">
    <source>
        <dbReference type="EMBL" id="VDO50218.1"/>
    </source>
</evidence>
<evidence type="ECO:0000313" key="17">
    <source>
        <dbReference type="Proteomes" id="UP000268014"/>
    </source>
</evidence>
<dbReference type="PRINTS" id="PR01822">
    <property type="entry name" value="CCYSTOKININR"/>
</dbReference>
<feature type="transmembrane region" description="Helical" evidence="14">
    <location>
        <begin position="92"/>
        <end position="110"/>
    </location>
</feature>
<dbReference type="EMBL" id="UZAF01018301">
    <property type="protein sequence ID" value="VDO50218.1"/>
    <property type="molecule type" value="Genomic_DNA"/>
</dbReference>
<dbReference type="OMA" id="MCKIVAF"/>
<evidence type="ECO:0000256" key="1">
    <source>
        <dbReference type="ARBA" id="ARBA00004651"/>
    </source>
</evidence>
<dbReference type="PROSITE" id="PS50262">
    <property type="entry name" value="G_PROTEIN_RECEP_F1_2"/>
    <property type="match status" value="1"/>
</dbReference>
<dbReference type="Gene3D" id="1.20.1070.10">
    <property type="entry name" value="Rhodopsin 7-helix transmembrane proteins"/>
    <property type="match status" value="1"/>
</dbReference>
<evidence type="ECO:0000256" key="12">
    <source>
        <dbReference type="ARBA" id="ARBA00023288"/>
    </source>
</evidence>
<dbReference type="GO" id="GO:0008188">
    <property type="term" value="F:neuropeptide receptor activity"/>
    <property type="evidence" value="ECO:0007669"/>
    <property type="project" value="TreeGrafter"/>
</dbReference>
<keyword evidence="8" id="KW-1015">Disulfide bond</keyword>
<dbReference type="PANTHER" id="PTHR24238:SF60">
    <property type="entry name" value="G-PROTEIN COUPLED RECEPTORS FAMILY 1 PROFILE DOMAIN-CONTAINING PROTEIN"/>
    <property type="match status" value="1"/>
</dbReference>
<evidence type="ECO:0000313" key="18">
    <source>
        <dbReference type="WBParaSite" id="HPLM_0001368601-mRNA-1"/>
    </source>
</evidence>
<evidence type="ECO:0000256" key="5">
    <source>
        <dbReference type="ARBA" id="ARBA00023040"/>
    </source>
</evidence>
<feature type="transmembrane region" description="Helical" evidence="14">
    <location>
        <begin position="354"/>
        <end position="374"/>
    </location>
</feature>
<feature type="transmembrane region" description="Helical" evidence="14">
    <location>
        <begin position="51"/>
        <end position="72"/>
    </location>
</feature>
<evidence type="ECO:0000256" key="8">
    <source>
        <dbReference type="ARBA" id="ARBA00023157"/>
    </source>
</evidence>
<name>A0A0N4WQI2_HAEPC</name>
<protein>
    <submittedName>
        <fullName evidence="18">G_PROTEIN_RECEP_F1_2 domain-containing protein</fullName>
    </submittedName>
</protein>
<keyword evidence="11 13" id="KW-0807">Transducer</keyword>
<dbReference type="InterPro" id="IPR009126">
    <property type="entry name" value="Cholcskin_rcpt"/>
</dbReference>
<dbReference type="AlphaFoldDB" id="A0A0N4WQI2"/>
<evidence type="ECO:0000256" key="7">
    <source>
        <dbReference type="ARBA" id="ARBA00023139"/>
    </source>
</evidence>
<evidence type="ECO:0000256" key="4">
    <source>
        <dbReference type="ARBA" id="ARBA00022989"/>
    </source>
</evidence>
<reference evidence="18" key="1">
    <citation type="submission" date="2017-02" db="UniProtKB">
        <authorList>
            <consortium name="WormBaseParasite"/>
        </authorList>
    </citation>
    <scope>IDENTIFICATION</scope>
</reference>
<keyword evidence="6 14" id="KW-0472">Membrane</keyword>
<keyword evidence="2" id="KW-1003">Cell membrane</keyword>
<feature type="transmembrane region" description="Helical" evidence="14">
    <location>
        <begin position="174"/>
        <end position="196"/>
    </location>
</feature>
<dbReference type="InterPro" id="IPR000276">
    <property type="entry name" value="GPCR_Rhodpsn"/>
</dbReference>
<dbReference type="WBParaSite" id="HPLM_0001368601-mRNA-1">
    <property type="protein sequence ID" value="HPLM_0001368601-mRNA-1"/>
    <property type="gene ID" value="HPLM_0001368601"/>
</dbReference>
<feature type="transmembrane region" description="Helical" evidence="14">
    <location>
        <begin position="12"/>
        <end position="39"/>
    </location>
</feature>
<accession>A0A0N4WQI2</accession>
<reference evidence="16 17" key="2">
    <citation type="submission" date="2018-11" db="EMBL/GenBank/DDBJ databases">
        <authorList>
            <consortium name="Pathogen Informatics"/>
        </authorList>
    </citation>
    <scope>NUCLEOTIDE SEQUENCE [LARGE SCALE GENOMIC DNA]</scope>
    <source>
        <strain evidence="16 17">MHpl1</strain>
    </source>
</reference>
<evidence type="ECO:0000256" key="11">
    <source>
        <dbReference type="ARBA" id="ARBA00023224"/>
    </source>
</evidence>
<proteinExistence type="inferred from homology"/>
<evidence type="ECO:0000256" key="2">
    <source>
        <dbReference type="ARBA" id="ARBA00022475"/>
    </source>
</evidence>
<keyword evidence="12" id="KW-0449">Lipoprotein</keyword>
<evidence type="ECO:0000256" key="10">
    <source>
        <dbReference type="ARBA" id="ARBA00023180"/>
    </source>
</evidence>
<dbReference type="PROSITE" id="PS00237">
    <property type="entry name" value="G_PROTEIN_RECEP_F1_1"/>
    <property type="match status" value="1"/>
</dbReference>
<evidence type="ECO:0000256" key="6">
    <source>
        <dbReference type="ARBA" id="ARBA00023136"/>
    </source>
</evidence>
<evidence type="ECO:0000256" key="14">
    <source>
        <dbReference type="SAM" id="Phobius"/>
    </source>
</evidence>
<comment type="subcellular location">
    <subcellularLocation>
        <location evidence="1">Cell membrane</location>
        <topology evidence="1">Multi-pass membrane protein</topology>
    </subcellularLocation>
</comment>
<keyword evidence="4 14" id="KW-1133">Transmembrane helix</keyword>
<dbReference type="PANTHER" id="PTHR24238">
    <property type="entry name" value="G-PROTEIN COUPLED RECEPTOR"/>
    <property type="match status" value="1"/>
</dbReference>
<gene>
    <name evidence="16" type="ORF">HPLM_LOCUS13678</name>
</gene>
<feature type="transmembrane region" description="Helical" evidence="14">
    <location>
        <begin position="315"/>
        <end position="334"/>
    </location>
</feature>
<keyword evidence="17" id="KW-1185">Reference proteome</keyword>
<dbReference type="SUPFAM" id="SSF81321">
    <property type="entry name" value="Family A G protein-coupled receptor-like"/>
    <property type="match status" value="1"/>
</dbReference>
<dbReference type="OrthoDB" id="10037617at2759"/>
<dbReference type="Pfam" id="PF00001">
    <property type="entry name" value="7tm_1"/>
    <property type="match status" value="1"/>
</dbReference>
<keyword evidence="7" id="KW-0564">Palmitate</keyword>
<evidence type="ECO:0000259" key="15">
    <source>
        <dbReference type="PROSITE" id="PS50262"/>
    </source>
</evidence>
<dbReference type="InterPro" id="IPR017452">
    <property type="entry name" value="GPCR_Rhodpsn_7TM"/>
</dbReference>
<dbReference type="GO" id="GO:0005886">
    <property type="term" value="C:plasma membrane"/>
    <property type="evidence" value="ECO:0007669"/>
    <property type="project" value="UniProtKB-SubCell"/>
</dbReference>